<organism evidence="3 4">
    <name type="scientific">Mycobacterium avium (strain 104)</name>
    <dbReference type="NCBI Taxonomy" id="243243"/>
    <lineage>
        <taxon>Bacteria</taxon>
        <taxon>Bacillati</taxon>
        <taxon>Actinomycetota</taxon>
        <taxon>Actinomycetes</taxon>
        <taxon>Mycobacteriales</taxon>
        <taxon>Mycobacteriaceae</taxon>
        <taxon>Mycobacterium</taxon>
        <taxon>Mycobacterium avium complex (MAC)</taxon>
    </lineage>
</organism>
<dbReference type="EMBL" id="CP000479">
    <property type="protein sequence ID" value="ABK66813.1"/>
    <property type="molecule type" value="Genomic_DNA"/>
</dbReference>
<accession>A0A0H2ZWP3</accession>
<dbReference type="HOGENOM" id="CLU_1832979_0_0_11"/>
<feature type="chain" id="PRO_5002604077" description="DUF4189 domain-containing protein" evidence="1">
    <location>
        <begin position="25"/>
        <end position="127"/>
    </location>
</feature>
<dbReference type="SMR" id="A0A0H2ZWP3"/>
<dbReference type="Proteomes" id="UP000001574">
    <property type="component" value="Chromosome"/>
</dbReference>
<protein>
    <recommendedName>
        <fullName evidence="2">DUF4189 domain-containing protein</fullName>
    </recommendedName>
</protein>
<feature type="signal peptide" evidence="1">
    <location>
        <begin position="1"/>
        <end position="24"/>
    </location>
</feature>
<sequence>MTKRASAAAIAVGVAFAPTAVAHADNNGIAMAISDSTGHISIADGAASQGAAEKAAMDTCRKSISDCRLLASGQGGCMALVLNASKSKYFGAWGPTREEAEAAALARVPGGTVQEGHDHCAGEGSPQ</sequence>
<reference evidence="3 4" key="1">
    <citation type="submission" date="2006-10" db="EMBL/GenBank/DDBJ databases">
        <authorList>
            <person name="Fleischmann R.D."/>
            <person name="Dodson R.J."/>
            <person name="Haft D.H."/>
            <person name="Merkel J.S."/>
            <person name="Nelson W.C."/>
            <person name="Fraser C.M."/>
        </authorList>
    </citation>
    <scope>NUCLEOTIDE SEQUENCE [LARGE SCALE GENOMIC DNA]</scope>
    <source>
        <strain evidence="3 4">104</strain>
    </source>
</reference>
<dbReference type="Pfam" id="PF13827">
    <property type="entry name" value="DUF4189"/>
    <property type="match status" value="1"/>
</dbReference>
<keyword evidence="1" id="KW-0732">Signal</keyword>
<gene>
    <name evidence="3" type="ordered locus">MAV_2866</name>
</gene>
<evidence type="ECO:0000313" key="3">
    <source>
        <dbReference type="EMBL" id="ABK66813.1"/>
    </source>
</evidence>
<proteinExistence type="predicted"/>
<evidence type="ECO:0000256" key="1">
    <source>
        <dbReference type="SAM" id="SignalP"/>
    </source>
</evidence>
<dbReference type="RefSeq" id="WP_003876527.1">
    <property type="nucleotide sequence ID" value="NC_008595.1"/>
</dbReference>
<dbReference type="AlphaFoldDB" id="A0A0H2ZWP3"/>
<feature type="domain" description="DUF4189" evidence="2">
    <location>
        <begin position="30"/>
        <end position="108"/>
    </location>
</feature>
<dbReference type="KEGG" id="mav:MAV_2866"/>
<dbReference type="InterPro" id="IPR025240">
    <property type="entry name" value="DUF4189"/>
</dbReference>
<evidence type="ECO:0000313" key="4">
    <source>
        <dbReference type="Proteomes" id="UP000001574"/>
    </source>
</evidence>
<name>A0A0H2ZWP3_MYCA1</name>
<evidence type="ECO:0000259" key="2">
    <source>
        <dbReference type="Pfam" id="PF13827"/>
    </source>
</evidence>